<dbReference type="EMBL" id="CAEZXO010000001">
    <property type="protein sequence ID" value="CAB4683051.1"/>
    <property type="molecule type" value="Genomic_DNA"/>
</dbReference>
<dbReference type="EMBL" id="CAEZZW010000001">
    <property type="protein sequence ID" value="CAB4771134.1"/>
    <property type="molecule type" value="Genomic_DNA"/>
</dbReference>
<dbReference type="EMBL" id="CAFBQX010000001">
    <property type="protein sequence ID" value="CAB5069993.1"/>
    <property type="molecule type" value="Genomic_DNA"/>
</dbReference>
<gene>
    <name evidence="2" type="ORF">UFOPK2510_00080</name>
    <name evidence="3" type="ORF">UFOPK2718_01274</name>
    <name evidence="4" type="ORF">UFOPK2936_00196</name>
    <name evidence="5" type="ORF">UFOPK3328_00465</name>
    <name evidence="6" type="ORF">UFOPK3779_00500</name>
    <name evidence="7" type="ORF">UFOPK3913_00433</name>
    <name evidence="1" type="ORF">UFOPK4107_00899</name>
    <name evidence="8" type="ORF">UFOPK4403_00233</name>
</gene>
<organism evidence="4">
    <name type="scientific">freshwater metagenome</name>
    <dbReference type="NCBI Taxonomy" id="449393"/>
    <lineage>
        <taxon>unclassified sequences</taxon>
        <taxon>metagenomes</taxon>
        <taxon>ecological metagenomes</taxon>
    </lineage>
</organism>
<dbReference type="EMBL" id="CAFBNH010000003">
    <property type="protein sequence ID" value="CAB4940614.1"/>
    <property type="molecule type" value="Genomic_DNA"/>
</dbReference>
<dbReference type="EMBL" id="CAFBOC010000003">
    <property type="protein sequence ID" value="CAB4971215.1"/>
    <property type="molecule type" value="Genomic_DNA"/>
</dbReference>
<reference evidence="4" key="1">
    <citation type="submission" date="2020-05" db="EMBL/GenBank/DDBJ databases">
        <authorList>
            <person name="Chiriac C."/>
            <person name="Salcher M."/>
            <person name="Ghai R."/>
            <person name="Kavagutti S V."/>
        </authorList>
    </citation>
    <scope>NUCLEOTIDE SEQUENCE</scope>
</reference>
<dbReference type="EMBL" id="CAESAE010000005">
    <property type="protein sequence ID" value="CAB4339808.1"/>
    <property type="molecule type" value="Genomic_DNA"/>
</dbReference>
<protein>
    <submittedName>
        <fullName evidence="4">Unannotated protein</fullName>
    </submittedName>
</protein>
<dbReference type="EMBL" id="CAFBLD010000003">
    <property type="protein sequence ID" value="CAB4860788.1"/>
    <property type="molecule type" value="Genomic_DNA"/>
</dbReference>
<evidence type="ECO:0000313" key="1">
    <source>
        <dbReference type="EMBL" id="CAB4339808.1"/>
    </source>
</evidence>
<evidence type="ECO:0000313" key="7">
    <source>
        <dbReference type="EMBL" id="CAB4971215.1"/>
    </source>
</evidence>
<dbReference type="AlphaFoldDB" id="A0A6J6VHM9"/>
<evidence type="ECO:0000313" key="2">
    <source>
        <dbReference type="EMBL" id="CAB4683051.1"/>
    </source>
</evidence>
<evidence type="ECO:0000313" key="5">
    <source>
        <dbReference type="EMBL" id="CAB4860788.1"/>
    </source>
</evidence>
<evidence type="ECO:0000313" key="4">
    <source>
        <dbReference type="EMBL" id="CAB4771134.1"/>
    </source>
</evidence>
<sequence length="400" mass="44739">MRSPRSHAFTFPYTFFRQSPQEVIPELQQVGFTGINLALNYHASRDFLLRQGPQLEYLSDGFHYYNPDFSKYDQGALKPHEQDHLLDSHMLESVIATAKDVHFDINAWAVFLHNSALGMQHPEATVTNVYGNHFLSELCPSNPAVAAYVRGLSADLCSRGISSLAIESLHFHGAKHGEHHERFFMELSPTTEFLFSLCFCPACIQQFAGAGGDALALKSKVTGALKPFIDDHDPWLGKPVTRDQLANILGPEILDYLSARESTVSSLYNDVTKIAHKSNVSTRIIDQAPLIDSQSSTPLDLSWLVGIDNGKVRKVVDVYEPLIYRSTAQQVGEIAKHYNEEVGGEIIAIVRPTYPDNQSAEFLKEKVATLRKCGLSDIDFYLLDAMRPRDLTWIKEALSQ</sequence>
<name>A0A6J6VHM9_9ZZZZ</name>
<accession>A0A6J6VHM9</accession>
<evidence type="ECO:0000313" key="3">
    <source>
        <dbReference type="EMBL" id="CAB4731450.1"/>
    </source>
</evidence>
<evidence type="ECO:0000313" key="6">
    <source>
        <dbReference type="EMBL" id="CAB4940614.1"/>
    </source>
</evidence>
<evidence type="ECO:0000313" key="8">
    <source>
        <dbReference type="EMBL" id="CAB5069993.1"/>
    </source>
</evidence>
<proteinExistence type="predicted"/>
<dbReference type="EMBL" id="CAEZYM010000013">
    <property type="protein sequence ID" value="CAB4731450.1"/>
    <property type="molecule type" value="Genomic_DNA"/>
</dbReference>